<dbReference type="InterPro" id="IPR016163">
    <property type="entry name" value="Ald_DH_C"/>
</dbReference>
<keyword evidence="3" id="KW-0520">NAD</keyword>
<dbReference type="InterPro" id="IPR015590">
    <property type="entry name" value="Aldehyde_DH_dom"/>
</dbReference>
<dbReference type="InterPro" id="IPR012394">
    <property type="entry name" value="Aldehyde_DH_NAD(P)"/>
</dbReference>
<dbReference type="PANTHER" id="PTHR43570">
    <property type="entry name" value="ALDEHYDE DEHYDROGENASE"/>
    <property type="match status" value="1"/>
</dbReference>
<sequence>MGKMNRALMLDTLTHQRQSFLTKGTPTVQKRRSDLKKLRLAIVSNRQAIEDALIADFGSRSRHETVITEIMTLLNGIDYLHKNLRRFMRSERRHVPLNFQPAKAYVTYQPLGVIGIISPWNFPVALALMPLATALAAGNRAMLKPSELTPHTSQLLEEILSDSFSPEDVAVVQGDADTGKQFSQLPFDHLFFTGSTQVARHVMRAASENLVPVTLELGGKSPVVIDPDHPIDHAAKQIAYGKLANSGQVCIAPDYAFVPESKLAQFIADYDAAVKSAYPDGPDSHEFTSLINHAHFDRLTALIEDAKQHGARIENVGFSPEHAKNREKTIAPSLVLDATNTMKIMQEEIFGPILPVITYQNIDQVIDFINAKSRPLALYYFGPENKNRQRLLTQTTSGNVTVNGTILHVAIDDLPFGGVGLSGMGAYHGIEGFRTMSHAKGIFEMKKWNLSQVLTPPFGKFANLLMKLLIR</sequence>
<gene>
    <name evidence="9" type="ordered locus">Q7C_772</name>
</gene>
<feature type="active site" evidence="5 6">
    <location>
        <position position="216"/>
    </location>
</feature>
<dbReference type="EMBL" id="CP003380">
    <property type="protein sequence ID" value="AFJ01943.1"/>
    <property type="molecule type" value="Genomic_DNA"/>
</dbReference>
<dbReference type="FunFam" id="3.40.605.10:FF:000004">
    <property type="entry name" value="Aldehyde dehydrogenase"/>
    <property type="match status" value="1"/>
</dbReference>
<name>I1YGA0_METFJ</name>
<feature type="domain" description="Aldehyde dehydrogenase" evidence="8">
    <location>
        <begin position="27"/>
        <end position="440"/>
    </location>
</feature>
<evidence type="ECO:0000313" key="10">
    <source>
        <dbReference type="Proteomes" id="UP000009145"/>
    </source>
</evidence>
<dbReference type="SUPFAM" id="SSF53720">
    <property type="entry name" value="ALDH-like"/>
    <property type="match status" value="1"/>
</dbReference>
<dbReference type="Proteomes" id="UP000009145">
    <property type="component" value="Chromosome"/>
</dbReference>
<dbReference type="HOGENOM" id="CLU_005391_3_6_6"/>
<dbReference type="PROSITE" id="PS00687">
    <property type="entry name" value="ALDEHYDE_DEHYDR_GLU"/>
    <property type="match status" value="1"/>
</dbReference>
<organism evidence="9 10">
    <name type="scientific">Methylophaga frappieri (strain ATCC BAA-2434 / DSM 25690 / JAM7)</name>
    <dbReference type="NCBI Taxonomy" id="754477"/>
    <lineage>
        <taxon>Bacteria</taxon>
        <taxon>Pseudomonadati</taxon>
        <taxon>Pseudomonadota</taxon>
        <taxon>Gammaproteobacteria</taxon>
        <taxon>Thiotrichales</taxon>
        <taxon>Piscirickettsiaceae</taxon>
        <taxon>Methylophaga</taxon>
    </lineage>
</organism>
<dbReference type="GO" id="GO:0005737">
    <property type="term" value="C:cytoplasm"/>
    <property type="evidence" value="ECO:0007669"/>
    <property type="project" value="TreeGrafter"/>
</dbReference>
<evidence type="ECO:0000256" key="3">
    <source>
        <dbReference type="ARBA" id="ARBA00023027"/>
    </source>
</evidence>
<dbReference type="eggNOG" id="COG1012">
    <property type="taxonomic scope" value="Bacteria"/>
</dbReference>
<dbReference type="PANTHER" id="PTHR43570:SF20">
    <property type="entry name" value="ALDEHYDE DEHYDROGENASE ALDX-RELATED"/>
    <property type="match status" value="1"/>
</dbReference>
<evidence type="ECO:0000256" key="5">
    <source>
        <dbReference type="PIRSR" id="PIRSR036492-1"/>
    </source>
</evidence>
<dbReference type="GO" id="GO:0006081">
    <property type="term" value="P:aldehyde metabolic process"/>
    <property type="evidence" value="ECO:0007669"/>
    <property type="project" value="InterPro"/>
</dbReference>
<comment type="similarity">
    <text evidence="1 4 7">Belongs to the aldehyde dehydrogenase family.</text>
</comment>
<dbReference type="PROSITE" id="PS00070">
    <property type="entry name" value="ALDEHYDE_DEHYDR_CYS"/>
    <property type="match status" value="1"/>
</dbReference>
<dbReference type="FunFam" id="3.40.309.10:FF:000003">
    <property type="entry name" value="Aldehyde dehydrogenase"/>
    <property type="match status" value="1"/>
</dbReference>
<dbReference type="PATRIC" id="fig|754477.3.peg.763"/>
<dbReference type="CDD" id="cd07133">
    <property type="entry name" value="ALDH_CALDH_CalB"/>
    <property type="match status" value="1"/>
</dbReference>
<feature type="active site" evidence="5">
    <location>
        <position position="250"/>
    </location>
</feature>
<evidence type="ECO:0000256" key="7">
    <source>
        <dbReference type="RuleBase" id="RU003345"/>
    </source>
</evidence>
<protein>
    <recommendedName>
        <fullName evidence="4">Aldehyde dehydrogenase</fullName>
    </recommendedName>
</protein>
<dbReference type="STRING" id="754477.Q7C_772"/>
<dbReference type="OrthoDB" id="9768731at2"/>
<dbReference type="Gene3D" id="3.40.309.10">
    <property type="entry name" value="Aldehyde Dehydrogenase, Chain A, domain 2"/>
    <property type="match status" value="1"/>
</dbReference>
<dbReference type="InterPro" id="IPR016161">
    <property type="entry name" value="Ald_DH/histidinol_DH"/>
</dbReference>
<evidence type="ECO:0000256" key="2">
    <source>
        <dbReference type="ARBA" id="ARBA00023002"/>
    </source>
</evidence>
<dbReference type="Gene3D" id="3.40.605.10">
    <property type="entry name" value="Aldehyde Dehydrogenase, Chain A, domain 1"/>
    <property type="match status" value="1"/>
</dbReference>
<dbReference type="KEGG" id="mec:Q7C_772"/>
<dbReference type="Pfam" id="PF00171">
    <property type="entry name" value="Aldedh"/>
    <property type="match status" value="1"/>
</dbReference>
<dbReference type="AlphaFoldDB" id="I1YGA0"/>
<proteinExistence type="inferred from homology"/>
<dbReference type="GO" id="GO:0004029">
    <property type="term" value="F:aldehyde dehydrogenase (NAD+) activity"/>
    <property type="evidence" value="ECO:0007669"/>
    <property type="project" value="TreeGrafter"/>
</dbReference>
<dbReference type="PIRSF" id="PIRSF036492">
    <property type="entry name" value="ALDH"/>
    <property type="match status" value="1"/>
</dbReference>
<accession>I1YGA0</accession>
<dbReference type="InterPro" id="IPR016162">
    <property type="entry name" value="Ald_DH_N"/>
</dbReference>
<reference evidence="9 10" key="1">
    <citation type="journal article" date="2012" name="J. Bacteriol.">
        <title>Complete genome sequences of Methylophaga sp. strain JAM1 and Methylophaga sp. strain JAM7.</title>
        <authorList>
            <person name="Villeneuve C."/>
            <person name="Martineau C."/>
            <person name="Mauffrey F."/>
            <person name="Villemur R."/>
        </authorList>
    </citation>
    <scope>NUCLEOTIDE SEQUENCE [LARGE SCALE GENOMIC DNA]</scope>
    <source>
        <strain evidence="9 10">JAM7</strain>
    </source>
</reference>
<evidence type="ECO:0000256" key="4">
    <source>
        <dbReference type="PIRNR" id="PIRNR036492"/>
    </source>
</evidence>
<evidence type="ECO:0000256" key="1">
    <source>
        <dbReference type="ARBA" id="ARBA00009986"/>
    </source>
</evidence>
<keyword evidence="10" id="KW-1185">Reference proteome</keyword>
<dbReference type="InterPro" id="IPR029510">
    <property type="entry name" value="Ald_DH_CS_GLU"/>
</dbReference>
<evidence type="ECO:0000259" key="8">
    <source>
        <dbReference type="Pfam" id="PF00171"/>
    </source>
</evidence>
<dbReference type="RefSeq" id="WP_014703364.1">
    <property type="nucleotide sequence ID" value="NC_017856.1"/>
</dbReference>
<evidence type="ECO:0000313" key="9">
    <source>
        <dbReference type="EMBL" id="AFJ01943.1"/>
    </source>
</evidence>
<keyword evidence="2 4" id="KW-0560">Oxidoreductase</keyword>
<evidence type="ECO:0000256" key="6">
    <source>
        <dbReference type="PROSITE-ProRule" id="PRU10007"/>
    </source>
</evidence>
<dbReference type="InterPro" id="IPR016160">
    <property type="entry name" value="Ald_DH_CS_CYS"/>
</dbReference>